<feature type="domain" description="DUF4878" evidence="1">
    <location>
        <begin position="18"/>
        <end position="121"/>
    </location>
</feature>
<reference evidence="3" key="1">
    <citation type="submission" date="2018-09" db="EMBL/GenBank/DDBJ databases">
        <title>Chryseolinea sp. KIS68-18 isolated from soil.</title>
        <authorList>
            <person name="Weon H.-Y."/>
            <person name="Kwon S.-W."/>
            <person name="Lee S.A."/>
        </authorList>
    </citation>
    <scope>NUCLEOTIDE SEQUENCE [LARGE SCALE GENOMIC DNA]</scope>
    <source>
        <strain evidence="3">KIS68-18</strain>
    </source>
</reference>
<sequence>MRYLLRILTITTAFALLSCGSDSPEETVKQFLKNVDNFEYDKAEACVTDHYRESLDNIKKASAEWSESKKQTYKKLSKAYNVLLKEKTDSTASVFVGLDGDSGMPLRTMFFLKKRDGKWLIDQTEEQF</sequence>
<dbReference type="AlphaFoldDB" id="A0A385STT9"/>
<dbReference type="KEGG" id="chk:D4L85_17345"/>
<accession>A0A385STT9</accession>
<proteinExistence type="predicted"/>
<dbReference type="Gene3D" id="3.10.450.50">
    <property type="match status" value="1"/>
</dbReference>
<evidence type="ECO:0000313" key="3">
    <source>
        <dbReference type="Proteomes" id="UP000266183"/>
    </source>
</evidence>
<dbReference type="PROSITE" id="PS51257">
    <property type="entry name" value="PROKAR_LIPOPROTEIN"/>
    <property type="match status" value="1"/>
</dbReference>
<evidence type="ECO:0000313" key="2">
    <source>
        <dbReference type="EMBL" id="AYB32228.1"/>
    </source>
</evidence>
<dbReference type="InterPro" id="IPR024267">
    <property type="entry name" value="DUF4878"/>
</dbReference>
<keyword evidence="3" id="KW-1185">Reference proteome</keyword>
<evidence type="ECO:0000259" key="1">
    <source>
        <dbReference type="Pfam" id="PF12870"/>
    </source>
</evidence>
<gene>
    <name evidence="2" type="ORF">D4L85_17345</name>
</gene>
<organism evidence="2 3">
    <name type="scientific">Chryseolinea soli</name>
    <dbReference type="NCBI Taxonomy" id="2321403"/>
    <lineage>
        <taxon>Bacteria</taxon>
        <taxon>Pseudomonadati</taxon>
        <taxon>Bacteroidota</taxon>
        <taxon>Cytophagia</taxon>
        <taxon>Cytophagales</taxon>
        <taxon>Fulvivirgaceae</taxon>
        <taxon>Chryseolinea</taxon>
    </lineage>
</organism>
<protein>
    <submittedName>
        <fullName evidence="2">DUF4878 domain-containing protein</fullName>
    </submittedName>
</protein>
<name>A0A385STT9_9BACT</name>
<dbReference type="OrthoDB" id="672096at2"/>
<dbReference type="EMBL" id="CP032382">
    <property type="protein sequence ID" value="AYB32228.1"/>
    <property type="molecule type" value="Genomic_DNA"/>
</dbReference>
<dbReference type="Proteomes" id="UP000266183">
    <property type="component" value="Chromosome"/>
</dbReference>
<dbReference type="RefSeq" id="WP_119755487.1">
    <property type="nucleotide sequence ID" value="NZ_CP032382.1"/>
</dbReference>
<dbReference type="Pfam" id="PF12870">
    <property type="entry name" value="DUF4878"/>
    <property type="match status" value="1"/>
</dbReference>